<organism evidence="1 2">
    <name type="scientific">Candidatus Cryptobacteroides intestinavium</name>
    <dbReference type="NCBI Taxonomy" id="2840766"/>
    <lineage>
        <taxon>Bacteria</taxon>
        <taxon>Pseudomonadati</taxon>
        <taxon>Bacteroidota</taxon>
        <taxon>Bacteroidia</taxon>
        <taxon>Bacteroidales</taxon>
        <taxon>Candidatus Cryptobacteroides</taxon>
    </lineage>
</organism>
<evidence type="ECO:0000313" key="2">
    <source>
        <dbReference type="Proteomes" id="UP000823661"/>
    </source>
</evidence>
<protein>
    <recommendedName>
        <fullName evidence="3">Lipoprotein</fullName>
    </recommendedName>
</protein>
<dbReference type="SUPFAM" id="SSF50956">
    <property type="entry name" value="Thermostable phytase (3-phytase)"/>
    <property type="match status" value="1"/>
</dbReference>
<evidence type="ECO:0000313" key="1">
    <source>
        <dbReference type="EMBL" id="MBO8451785.1"/>
    </source>
</evidence>
<proteinExistence type="predicted"/>
<evidence type="ECO:0008006" key="3">
    <source>
        <dbReference type="Google" id="ProtNLM"/>
    </source>
</evidence>
<reference evidence="1" key="1">
    <citation type="submission" date="2020-10" db="EMBL/GenBank/DDBJ databases">
        <authorList>
            <person name="Gilroy R."/>
        </authorList>
    </citation>
    <scope>NUCLEOTIDE SEQUENCE</scope>
    <source>
        <strain evidence="1">B1-20833</strain>
    </source>
</reference>
<gene>
    <name evidence="1" type="ORF">IAC06_02725</name>
</gene>
<accession>A0A9D9HF08</accession>
<name>A0A9D9HF08_9BACT</name>
<dbReference type="AlphaFoldDB" id="A0A9D9HF08"/>
<dbReference type="Proteomes" id="UP000823661">
    <property type="component" value="Unassembled WGS sequence"/>
</dbReference>
<reference evidence="1" key="2">
    <citation type="journal article" date="2021" name="PeerJ">
        <title>Extensive microbial diversity within the chicken gut microbiome revealed by metagenomics and culture.</title>
        <authorList>
            <person name="Gilroy R."/>
            <person name="Ravi A."/>
            <person name="Getino M."/>
            <person name="Pursley I."/>
            <person name="Horton D.L."/>
            <person name="Alikhan N.F."/>
            <person name="Baker D."/>
            <person name="Gharbi K."/>
            <person name="Hall N."/>
            <person name="Watson M."/>
            <person name="Adriaenssens E.M."/>
            <person name="Foster-Nyarko E."/>
            <person name="Jarju S."/>
            <person name="Secka A."/>
            <person name="Antonio M."/>
            <person name="Oren A."/>
            <person name="Chaudhuri R.R."/>
            <person name="La Ragione R."/>
            <person name="Hildebrand F."/>
            <person name="Pallen M.J."/>
        </authorList>
    </citation>
    <scope>NUCLEOTIDE SEQUENCE</scope>
    <source>
        <strain evidence="1">B1-20833</strain>
    </source>
</reference>
<dbReference type="EMBL" id="JADIMI010000022">
    <property type="protein sequence ID" value="MBO8451785.1"/>
    <property type="molecule type" value="Genomic_DNA"/>
</dbReference>
<comment type="caution">
    <text evidence="1">The sequence shown here is derived from an EMBL/GenBank/DDBJ whole genome shotgun (WGS) entry which is preliminary data.</text>
</comment>
<sequence length="350" mass="38614">MNCFKKVVLLVSAAVVVSCHDRGIVDGAAVRLVSPEKVVSVAPDTAFRCAFPEVLNCSGIQIVSDTVIVFRDQVSEGSPYCFKAYSTLSFNYLGGFIRNGRGPGEMIDPRIVRCASTEKSLILKASQTGQAYAVDVMESIRSGKAAITRNYTLPTGNMAWLPLPGQGQLQLQQENGESVFYAVRENGETTSFHPYRHIIGDNYVTYLSSLLANDGRTGKVAEAMLLFPQINIIDTESGQIRTVAVDRSYRQWERVLGRQFDMNTVEYYAGISPAPEYIIASYKGLPLGRLNEEGAGTSVHVFDWDGNFICNVKVAENIGDLAYDNRTGYLYCIDNIYGRILRYDLSGVLD</sequence>
<dbReference type="PROSITE" id="PS51257">
    <property type="entry name" value="PROKAR_LIPOPROTEIN"/>
    <property type="match status" value="1"/>
</dbReference>